<protein>
    <submittedName>
        <fullName evidence="1">Uncharacterized protein</fullName>
    </submittedName>
</protein>
<sequence length="124" mass="13438">MQAPMAPSSMAGTLDENLKEADALKFVASLMPDQQRAKTGCYCIRCIRLGGCPIACFFNMSSGRCLWLGCSTILYGCCIVLCKSQDGVYRSIFSGMKVMKVDHKSTLACYTKDCGGPCCFCDPV</sequence>
<reference evidence="1" key="1">
    <citation type="submission" date="2021-01" db="EMBL/GenBank/DDBJ databases">
        <authorList>
            <person name="Corre E."/>
            <person name="Pelletier E."/>
            <person name="Niang G."/>
            <person name="Scheremetjew M."/>
            <person name="Finn R."/>
            <person name="Kale V."/>
            <person name="Holt S."/>
            <person name="Cochrane G."/>
            <person name="Meng A."/>
            <person name="Brown T."/>
            <person name="Cohen L."/>
        </authorList>
    </citation>
    <scope>NUCLEOTIDE SEQUENCE</scope>
    <source>
        <strain evidence="1">CCMP325</strain>
    </source>
</reference>
<dbReference type="EMBL" id="HBEO01032640">
    <property type="protein sequence ID" value="CAD8505497.1"/>
    <property type="molecule type" value="Transcribed_RNA"/>
</dbReference>
<organism evidence="1">
    <name type="scientific">Hanusia phi</name>
    <dbReference type="NCBI Taxonomy" id="3032"/>
    <lineage>
        <taxon>Eukaryota</taxon>
        <taxon>Cryptophyceae</taxon>
        <taxon>Pyrenomonadales</taxon>
        <taxon>Geminigeraceae</taxon>
        <taxon>Hanusia</taxon>
    </lineage>
</organism>
<evidence type="ECO:0000313" key="1">
    <source>
        <dbReference type="EMBL" id="CAD8505497.1"/>
    </source>
</evidence>
<proteinExistence type="predicted"/>
<name>A0A7S0HY85_9CRYP</name>
<dbReference type="AlphaFoldDB" id="A0A7S0HY85"/>
<gene>
    <name evidence="1" type="ORF">HPHI1048_LOCUS22095</name>
</gene>
<accession>A0A7S0HY85</accession>